<dbReference type="InterPro" id="IPR013196">
    <property type="entry name" value="HTH_11"/>
</dbReference>
<dbReference type="InterPro" id="IPR036390">
    <property type="entry name" value="WH_DNA-bd_sf"/>
</dbReference>
<accession>A0ABS1E020</accession>
<reference evidence="4" key="1">
    <citation type="submission" date="2017-08" db="EMBL/GenBank/DDBJ databases">
        <authorList>
            <person name="Imhoff J.F."/>
            <person name="Rahn T."/>
            <person name="Kuenzel S."/>
            <person name="Neulinger S.C."/>
        </authorList>
    </citation>
    <scope>NUCLEOTIDE SEQUENCE</scope>
    <source>
        <strain evidence="4">IM 151</strain>
    </source>
</reference>
<keyword evidence="5" id="KW-1185">Reference proteome</keyword>
<dbReference type="InterPro" id="IPR057727">
    <property type="entry name" value="WCX_dom"/>
</dbReference>
<evidence type="ECO:0000256" key="2">
    <source>
        <dbReference type="ARBA" id="ARBA00023163"/>
    </source>
</evidence>
<protein>
    <submittedName>
        <fullName evidence="4">Transcriptional regulator</fullName>
    </submittedName>
</protein>
<dbReference type="InterPro" id="IPR036388">
    <property type="entry name" value="WH-like_DNA-bd_sf"/>
</dbReference>
<dbReference type="PANTHER" id="PTHR34580:SF3">
    <property type="entry name" value="PROTEIN PAFB"/>
    <property type="match status" value="1"/>
</dbReference>
<evidence type="ECO:0000313" key="4">
    <source>
        <dbReference type="EMBL" id="MBK1715674.1"/>
    </source>
</evidence>
<reference evidence="4" key="2">
    <citation type="journal article" date="2020" name="Microorganisms">
        <title>Osmotic Adaptation and Compatible Solute Biosynthesis of Phototrophic Bacteria as Revealed from Genome Analyses.</title>
        <authorList>
            <person name="Imhoff J.F."/>
            <person name="Rahn T."/>
            <person name="Kunzel S."/>
            <person name="Keller A."/>
            <person name="Neulinger S.C."/>
        </authorList>
    </citation>
    <scope>NUCLEOTIDE SEQUENCE</scope>
    <source>
        <strain evidence="4">IM 151</strain>
    </source>
</reference>
<feature type="domain" description="HTH deoR-type" evidence="3">
    <location>
        <begin position="3"/>
        <end position="62"/>
    </location>
</feature>
<organism evidence="4 5">
    <name type="scientific">Rubrivivax gelatinosus</name>
    <name type="common">Rhodocyclus gelatinosus</name>
    <name type="synonym">Rhodopseudomonas gelatinosa</name>
    <dbReference type="NCBI Taxonomy" id="28068"/>
    <lineage>
        <taxon>Bacteria</taxon>
        <taxon>Pseudomonadati</taxon>
        <taxon>Pseudomonadota</taxon>
        <taxon>Betaproteobacteria</taxon>
        <taxon>Burkholderiales</taxon>
        <taxon>Sphaerotilaceae</taxon>
        <taxon>Rubrivivax</taxon>
    </lineage>
</organism>
<dbReference type="InterPro" id="IPR001034">
    <property type="entry name" value="DeoR_HTH"/>
</dbReference>
<gene>
    <name evidence="4" type="ORF">CKO43_23270</name>
</gene>
<dbReference type="PROSITE" id="PS52050">
    <property type="entry name" value="WYL"/>
    <property type="match status" value="1"/>
</dbReference>
<comment type="caution">
    <text evidence="4">The sequence shown here is derived from an EMBL/GenBank/DDBJ whole genome shotgun (WGS) entry which is preliminary data.</text>
</comment>
<dbReference type="Pfam" id="PF13280">
    <property type="entry name" value="WYL"/>
    <property type="match status" value="1"/>
</dbReference>
<dbReference type="Gene3D" id="1.10.10.10">
    <property type="entry name" value="Winged helix-like DNA-binding domain superfamily/Winged helix DNA-binding domain"/>
    <property type="match status" value="1"/>
</dbReference>
<dbReference type="PANTHER" id="PTHR34580">
    <property type="match status" value="1"/>
</dbReference>
<name>A0ABS1E020_RUBGE</name>
<dbReference type="Pfam" id="PF25583">
    <property type="entry name" value="WCX"/>
    <property type="match status" value="1"/>
</dbReference>
<dbReference type="InterPro" id="IPR051534">
    <property type="entry name" value="CBASS_pafABC_assoc_protein"/>
</dbReference>
<keyword evidence="2" id="KW-0804">Transcription</keyword>
<dbReference type="SUPFAM" id="SSF46785">
    <property type="entry name" value="Winged helix' DNA-binding domain"/>
    <property type="match status" value="1"/>
</dbReference>
<proteinExistence type="predicted"/>
<sequence>MSNAERLYKIERLIRQRGHVSFQTLQDELEVSRATLKRDLEYLRSRLGAPIVYDRALNGYRLEENTRGARHELPGLWFDERELYSLLAAHQLLASLDDDGTLARHLQPLLQRVREMIGSSDDASLTERVRIVASARRAVPARHFELVAEALLERRRLHLRYLTRTRGEVGERDVSPQRLVHYRNTWYLDAWCHRAGGLRRFALDAMEQASRLDQPALEVGLERVQAEMDAGYGIYAGGTPQWATIVFAASAAAWVSREAWHPQQQGRWLEDGRYELRLPYTDDTELVMDLMRHGADAEVLAPPALRLKLGARLRAAAAVYGDGST</sequence>
<keyword evidence="1" id="KW-0805">Transcription regulation</keyword>
<dbReference type="Pfam" id="PF08279">
    <property type="entry name" value="HTH_11"/>
    <property type="match status" value="1"/>
</dbReference>
<evidence type="ECO:0000313" key="5">
    <source>
        <dbReference type="Proteomes" id="UP001041814"/>
    </source>
</evidence>
<dbReference type="InterPro" id="IPR026881">
    <property type="entry name" value="WYL_dom"/>
</dbReference>
<dbReference type="RefSeq" id="WP_200380171.1">
    <property type="nucleotide sequence ID" value="NZ_NRRU01000143.1"/>
</dbReference>
<evidence type="ECO:0000259" key="3">
    <source>
        <dbReference type="PROSITE" id="PS51000"/>
    </source>
</evidence>
<dbReference type="Proteomes" id="UP001041814">
    <property type="component" value="Unassembled WGS sequence"/>
</dbReference>
<dbReference type="EMBL" id="NRRU01000143">
    <property type="protein sequence ID" value="MBK1715674.1"/>
    <property type="molecule type" value="Genomic_DNA"/>
</dbReference>
<evidence type="ECO:0000256" key="1">
    <source>
        <dbReference type="ARBA" id="ARBA00023015"/>
    </source>
</evidence>
<dbReference type="PROSITE" id="PS51000">
    <property type="entry name" value="HTH_DEOR_2"/>
    <property type="match status" value="1"/>
</dbReference>